<evidence type="ECO:0000256" key="5">
    <source>
        <dbReference type="ARBA" id="ARBA00023136"/>
    </source>
</evidence>
<dbReference type="OrthoDB" id="3648309at2759"/>
<feature type="transmembrane region" description="Helical" evidence="6">
    <location>
        <begin position="217"/>
        <end position="239"/>
    </location>
</feature>
<dbReference type="STRING" id="1745343.A0A2J6QAE7"/>
<comment type="subcellular location">
    <subcellularLocation>
        <location evidence="1">Membrane</location>
        <topology evidence="1">Multi-pass membrane protein</topology>
    </subcellularLocation>
</comment>
<organism evidence="7 8">
    <name type="scientific">Hyaloscypha hepaticicola</name>
    <dbReference type="NCBI Taxonomy" id="2082293"/>
    <lineage>
        <taxon>Eukaryota</taxon>
        <taxon>Fungi</taxon>
        <taxon>Dikarya</taxon>
        <taxon>Ascomycota</taxon>
        <taxon>Pezizomycotina</taxon>
        <taxon>Leotiomycetes</taxon>
        <taxon>Helotiales</taxon>
        <taxon>Hyaloscyphaceae</taxon>
        <taxon>Hyaloscypha</taxon>
    </lineage>
</organism>
<evidence type="ECO:0000313" key="7">
    <source>
        <dbReference type="EMBL" id="PMD23231.1"/>
    </source>
</evidence>
<name>A0A2J6QAE7_9HELO</name>
<reference evidence="7 8" key="1">
    <citation type="submission" date="2016-05" db="EMBL/GenBank/DDBJ databases">
        <title>A degradative enzymes factory behind the ericoid mycorrhizal symbiosis.</title>
        <authorList>
            <consortium name="DOE Joint Genome Institute"/>
            <person name="Martino E."/>
            <person name="Morin E."/>
            <person name="Grelet G."/>
            <person name="Kuo A."/>
            <person name="Kohler A."/>
            <person name="Daghino S."/>
            <person name="Barry K."/>
            <person name="Choi C."/>
            <person name="Cichocki N."/>
            <person name="Clum A."/>
            <person name="Copeland A."/>
            <person name="Hainaut M."/>
            <person name="Haridas S."/>
            <person name="Labutti K."/>
            <person name="Lindquist E."/>
            <person name="Lipzen A."/>
            <person name="Khouja H.-R."/>
            <person name="Murat C."/>
            <person name="Ohm R."/>
            <person name="Olson A."/>
            <person name="Spatafora J."/>
            <person name="Veneault-Fourrey C."/>
            <person name="Henrissat B."/>
            <person name="Grigoriev I."/>
            <person name="Martin F."/>
            <person name="Perotto S."/>
        </authorList>
    </citation>
    <scope>NUCLEOTIDE SEQUENCE [LARGE SCALE GENOMIC DNA]</scope>
    <source>
        <strain evidence="7 8">UAMH 7357</strain>
    </source>
</reference>
<evidence type="ECO:0000313" key="8">
    <source>
        <dbReference type="Proteomes" id="UP000235672"/>
    </source>
</evidence>
<keyword evidence="8" id="KW-1185">Reference proteome</keyword>
<keyword evidence="5 6" id="KW-0472">Membrane</keyword>
<dbReference type="PANTHER" id="PTHR31123">
    <property type="entry name" value="ACCUMULATION OF DYADS PROTEIN 2-RELATED"/>
    <property type="match status" value="1"/>
</dbReference>
<keyword evidence="3 6" id="KW-0812">Transmembrane</keyword>
<dbReference type="Proteomes" id="UP000235672">
    <property type="component" value="Unassembled WGS sequence"/>
</dbReference>
<dbReference type="AlphaFoldDB" id="A0A2J6QAE7"/>
<dbReference type="InterPro" id="IPR000791">
    <property type="entry name" value="Gpr1/Fun34/SatP-like"/>
</dbReference>
<dbReference type="GO" id="GO:0005886">
    <property type="term" value="C:plasma membrane"/>
    <property type="evidence" value="ECO:0007669"/>
    <property type="project" value="TreeGrafter"/>
</dbReference>
<protein>
    <submittedName>
        <fullName evidence="7">GPR1/FUN34/YaaH-class plasma membrane protein-like protein</fullName>
    </submittedName>
</protein>
<dbReference type="Pfam" id="PF01184">
    <property type="entry name" value="Gpr1_Fun34_YaaH"/>
    <property type="match status" value="1"/>
</dbReference>
<evidence type="ECO:0000256" key="6">
    <source>
        <dbReference type="SAM" id="Phobius"/>
    </source>
</evidence>
<feature type="transmembrane region" description="Helical" evidence="6">
    <location>
        <begin position="186"/>
        <end position="205"/>
    </location>
</feature>
<feature type="transmembrane region" description="Helical" evidence="6">
    <location>
        <begin position="89"/>
        <end position="109"/>
    </location>
</feature>
<feature type="transmembrane region" description="Helical" evidence="6">
    <location>
        <begin position="162"/>
        <end position="180"/>
    </location>
</feature>
<proteinExistence type="inferred from homology"/>
<evidence type="ECO:0000256" key="1">
    <source>
        <dbReference type="ARBA" id="ARBA00004141"/>
    </source>
</evidence>
<comment type="similarity">
    <text evidence="2">Belongs to the acetate uptake transporter (AceTr) (TC 2.A.96) family.</text>
</comment>
<evidence type="ECO:0000256" key="3">
    <source>
        <dbReference type="ARBA" id="ARBA00022692"/>
    </source>
</evidence>
<dbReference type="EMBL" id="KZ613475">
    <property type="protein sequence ID" value="PMD23231.1"/>
    <property type="molecule type" value="Genomic_DNA"/>
</dbReference>
<dbReference type="InterPro" id="IPR051633">
    <property type="entry name" value="AceTr"/>
</dbReference>
<evidence type="ECO:0000256" key="2">
    <source>
        <dbReference type="ARBA" id="ARBA00005587"/>
    </source>
</evidence>
<dbReference type="GO" id="GO:0015123">
    <property type="term" value="F:acetate transmembrane transporter activity"/>
    <property type="evidence" value="ECO:0007669"/>
    <property type="project" value="TreeGrafter"/>
</dbReference>
<feature type="transmembrane region" description="Helical" evidence="6">
    <location>
        <begin position="56"/>
        <end position="77"/>
    </location>
</feature>
<dbReference type="PANTHER" id="PTHR31123:SF4">
    <property type="entry name" value="PROTEIN ALCS"/>
    <property type="match status" value="1"/>
</dbReference>
<gene>
    <name evidence="7" type="ORF">NA56DRAFT_568980</name>
</gene>
<keyword evidence="4 6" id="KW-1133">Transmembrane helix</keyword>
<accession>A0A2J6QAE7</accession>
<evidence type="ECO:0000256" key="4">
    <source>
        <dbReference type="ARBA" id="ARBA00022989"/>
    </source>
</evidence>
<sequence length="281" mass="30364">MSSHNSEHINDKPTLGQNELSRQMTVQLSPDQYERLFFQPSAPKGDLAKRLGNPTLVGVLGFLVPFSCTIFSLLQFQGSSPSSIASISGTFYFSGGIAMIIAGIAEFILGNSFPMAVFIIYGCHWTNLGYVNDPVHAIVASYATKSEPGALSQLYNAGQGHYNIVMTLITFVFLCGSLRINVPFVIVFFGLVFCFSFLAAGHYQLGYNPTIAGLKHAFYYFKIAGGFGLVSVITGWYLAIITVCATTGVPCPLPIFDLSQRVFAHNTNAQKGEHAGSVTQG</sequence>